<proteinExistence type="inferred from homology"/>
<keyword evidence="5 8" id="KW-0812">Transmembrane</keyword>
<dbReference type="InterPro" id="IPR011701">
    <property type="entry name" value="MFS"/>
</dbReference>
<evidence type="ECO:0000256" key="4">
    <source>
        <dbReference type="ARBA" id="ARBA00022475"/>
    </source>
</evidence>
<sequence>MSGAADTVEREEEASQEVFEPPRWTFVAMLIAVAATSPLGINVYLPSMPGMAQAFEVDFATIQLTLSLYLAAVAVGQLVLGPLSDYFGRRPVLLAGLSAFIVGTVICLLAPNIGVLLFGRVVQALGGCAGIVLSRAAVRDLYGRDQAASMIGYVTMGMAVAPMLAPSIGGGLEAIYGWRASFVFLLLFGGVALLAAFRLLYETNPQRGAERSVAQMLREYGELARSRVFWGYALTTGFSTAVFFCFVAGASFVTIEQMGRSPLEYGLYFALVPAGYMVGNFLSGRFAHRYGADRLVLRGCLVIAAGVAAMMVMLALGWLHPAALFGPMFVVGIGNGLVIPSGVAGAVSVKPQIAGAASGLSGSVQMGFGALVAPLVGALLAASAWPMVIVMGACAVLALLAFAAAQR</sequence>
<keyword evidence="11" id="KW-1185">Reference proteome</keyword>
<dbReference type="AlphaFoldDB" id="A0A3E0WQ66"/>
<dbReference type="GO" id="GO:0005886">
    <property type="term" value="C:plasma membrane"/>
    <property type="evidence" value="ECO:0007669"/>
    <property type="project" value="UniProtKB-SubCell"/>
</dbReference>
<feature type="domain" description="Major facilitator superfamily (MFS) profile" evidence="9">
    <location>
        <begin position="26"/>
        <end position="407"/>
    </location>
</feature>
<feature type="transmembrane region" description="Helical" evidence="8">
    <location>
        <begin position="150"/>
        <end position="168"/>
    </location>
</feature>
<reference evidence="11" key="1">
    <citation type="submission" date="2017-05" db="EMBL/GenBank/DDBJ databases">
        <authorList>
            <person name="Sharma S."/>
            <person name="Sidhu C."/>
            <person name="Pinnaka A.K."/>
        </authorList>
    </citation>
    <scope>NUCLEOTIDE SEQUENCE [LARGE SCALE GENOMIC DNA]</scope>
    <source>
        <strain evidence="11">AK93</strain>
    </source>
</reference>
<evidence type="ECO:0000256" key="3">
    <source>
        <dbReference type="ARBA" id="ARBA00022448"/>
    </source>
</evidence>
<dbReference type="PROSITE" id="PS50850">
    <property type="entry name" value="MFS"/>
    <property type="match status" value="1"/>
</dbReference>
<feature type="transmembrane region" description="Helical" evidence="8">
    <location>
        <begin position="325"/>
        <end position="347"/>
    </location>
</feature>
<evidence type="ECO:0000259" key="9">
    <source>
        <dbReference type="PROSITE" id="PS50850"/>
    </source>
</evidence>
<evidence type="ECO:0000256" key="5">
    <source>
        <dbReference type="ARBA" id="ARBA00022692"/>
    </source>
</evidence>
<feature type="transmembrane region" description="Helical" evidence="8">
    <location>
        <begin position="265"/>
        <end position="283"/>
    </location>
</feature>
<protein>
    <recommendedName>
        <fullName evidence="8">Bcr/CflA family efflux transporter</fullName>
    </recommendedName>
</protein>
<evidence type="ECO:0000256" key="2">
    <source>
        <dbReference type="ARBA" id="ARBA00006236"/>
    </source>
</evidence>
<dbReference type="InterPro" id="IPR004812">
    <property type="entry name" value="Efflux_drug-R_Bcr/CmlA"/>
</dbReference>
<dbReference type="GO" id="GO:1990961">
    <property type="term" value="P:xenobiotic detoxification by transmembrane export across the plasma membrane"/>
    <property type="evidence" value="ECO:0007669"/>
    <property type="project" value="InterPro"/>
</dbReference>
<dbReference type="PROSITE" id="PS00216">
    <property type="entry name" value="SUGAR_TRANSPORT_1"/>
    <property type="match status" value="1"/>
</dbReference>
<dbReference type="RefSeq" id="WP_116303639.1">
    <property type="nucleotide sequence ID" value="NZ_NFZV01000025.1"/>
</dbReference>
<keyword evidence="3 8" id="KW-0813">Transport</keyword>
<evidence type="ECO:0000256" key="6">
    <source>
        <dbReference type="ARBA" id="ARBA00022989"/>
    </source>
</evidence>
<comment type="subcellular location">
    <subcellularLocation>
        <location evidence="8">Cell inner membrane</location>
        <topology evidence="8">Multi-pass membrane protein</topology>
    </subcellularLocation>
    <subcellularLocation>
        <location evidence="1">Cell membrane</location>
        <topology evidence="1">Multi-pass membrane protein</topology>
    </subcellularLocation>
</comment>
<feature type="transmembrane region" description="Helical" evidence="8">
    <location>
        <begin position="359"/>
        <end position="381"/>
    </location>
</feature>
<feature type="transmembrane region" description="Helical" evidence="8">
    <location>
        <begin position="24"/>
        <end position="45"/>
    </location>
</feature>
<dbReference type="Gene3D" id="1.20.1720.10">
    <property type="entry name" value="Multidrug resistance protein D"/>
    <property type="match status" value="1"/>
</dbReference>
<dbReference type="PANTHER" id="PTHR43124">
    <property type="entry name" value="PURINE EFFLUX PUMP PBUE"/>
    <property type="match status" value="1"/>
</dbReference>
<dbReference type="NCBIfam" id="TIGR00710">
    <property type="entry name" value="efflux_Bcr_CflA"/>
    <property type="match status" value="1"/>
</dbReference>
<evidence type="ECO:0000313" key="10">
    <source>
        <dbReference type="EMBL" id="RFA35094.1"/>
    </source>
</evidence>
<dbReference type="OrthoDB" id="9812221at2"/>
<dbReference type="InterPro" id="IPR036259">
    <property type="entry name" value="MFS_trans_sf"/>
</dbReference>
<dbReference type="CDD" id="cd17320">
    <property type="entry name" value="MFS_MdfA_MDR_like"/>
    <property type="match status" value="1"/>
</dbReference>
<dbReference type="InterPro" id="IPR005829">
    <property type="entry name" value="Sugar_transporter_CS"/>
</dbReference>
<gene>
    <name evidence="10" type="ORF">CAL65_13365</name>
</gene>
<comment type="similarity">
    <text evidence="2 8">Belongs to the major facilitator superfamily. Bcr/CmlA family.</text>
</comment>
<dbReference type="Proteomes" id="UP000256763">
    <property type="component" value="Unassembled WGS sequence"/>
</dbReference>
<keyword evidence="8" id="KW-0997">Cell inner membrane</keyword>
<feature type="transmembrane region" description="Helical" evidence="8">
    <location>
        <begin position="387"/>
        <end position="405"/>
    </location>
</feature>
<evidence type="ECO:0000256" key="7">
    <source>
        <dbReference type="ARBA" id="ARBA00023136"/>
    </source>
</evidence>
<dbReference type="GO" id="GO:0042910">
    <property type="term" value="F:xenobiotic transmembrane transporter activity"/>
    <property type="evidence" value="ECO:0007669"/>
    <property type="project" value="InterPro"/>
</dbReference>
<evidence type="ECO:0000313" key="11">
    <source>
        <dbReference type="Proteomes" id="UP000256763"/>
    </source>
</evidence>
<feature type="transmembrane region" description="Helical" evidence="8">
    <location>
        <begin position="92"/>
        <end position="111"/>
    </location>
</feature>
<name>A0A3E0WQ66_9GAMM</name>
<keyword evidence="7 8" id="KW-0472">Membrane</keyword>
<dbReference type="EMBL" id="NFZW01000013">
    <property type="protein sequence ID" value="RFA35094.1"/>
    <property type="molecule type" value="Genomic_DNA"/>
</dbReference>
<feature type="transmembrane region" description="Helical" evidence="8">
    <location>
        <begin position="228"/>
        <end position="253"/>
    </location>
</feature>
<evidence type="ECO:0000256" key="1">
    <source>
        <dbReference type="ARBA" id="ARBA00004651"/>
    </source>
</evidence>
<keyword evidence="6 8" id="KW-1133">Transmembrane helix</keyword>
<comment type="caution">
    <text evidence="10">The sequence shown here is derived from an EMBL/GenBank/DDBJ whole genome shotgun (WGS) entry which is preliminary data.</text>
</comment>
<accession>A0A3E0WQ66</accession>
<dbReference type="InterPro" id="IPR020846">
    <property type="entry name" value="MFS_dom"/>
</dbReference>
<evidence type="ECO:0000256" key="8">
    <source>
        <dbReference type="RuleBase" id="RU365088"/>
    </source>
</evidence>
<dbReference type="SUPFAM" id="SSF103473">
    <property type="entry name" value="MFS general substrate transporter"/>
    <property type="match status" value="1"/>
</dbReference>
<feature type="transmembrane region" description="Helical" evidence="8">
    <location>
        <begin position="180"/>
        <end position="201"/>
    </location>
</feature>
<comment type="caution">
    <text evidence="8">Lacks conserved residue(s) required for the propagation of feature annotation.</text>
</comment>
<dbReference type="Pfam" id="PF07690">
    <property type="entry name" value="MFS_1"/>
    <property type="match status" value="1"/>
</dbReference>
<organism evidence="10 11">
    <name type="scientific">Alkalilimnicola ehrlichii</name>
    <dbReference type="NCBI Taxonomy" id="351052"/>
    <lineage>
        <taxon>Bacteria</taxon>
        <taxon>Pseudomonadati</taxon>
        <taxon>Pseudomonadota</taxon>
        <taxon>Gammaproteobacteria</taxon>
        <taxon>Chromatiales</taxon>
        <taxon>Ectothiorhodospiraceae</taxon>
        <taxon>Alkalilimnicola</taxon>
    </lineage>
</organism>
<feature type="transmembrane region" description="Helical" evidence="8">
    <location>
        <begin position="57"/>
        <end position="80"/>
    </location>
</feature>
<dbReference type="PANTHER" id="PTHR43124:SF3">
    <property type="entry name" value="CHLORAMPHENICOL EFFLUX PUMP RV0191"/>
    <property type="match status" value="1"/>
</dbReference>
<dbReference type="InterPro" id="IPR050189">
    <property type="entry name" value="MFS_Efflux_Transporters"/>
</dbReference>
<keyword evidence="4" id="KW-1003">Cell membrane</keyword>
<feature type="transmembrane region" description="Helical" evidence="8">
    <location>
        <begin position="295"/>
        <end position="319"/>
    </location>
</feature>